<dbReference type="SMART" id="SM01022">
    <property type="entry name" value="ASCH"/>
    <property type="match status" value="1"/>
</dbReference>
<evidence type="ECO:0000256" key="4">
    <source>
        <dbReference type="ARBA" id="ARBA00022833"/>
    </source>
</evidence>
<keyword evidence="4" id="KW-0862">Zinc</keyword>
<dbReference type="SUPFAM" id="SSF53927">
    <property type="entry name" value="Cytidine deaminase-like"/>
    <property type="match status" value="1"/>
</dbReference>
<accession>A0ABN6XTQ0</accession>
<keyword evidence="2" id="KW-0479">Metal-binding</keyword>
<dbReference type="CDD" id="cd06552">
    <property type="entry name" value="ASCH_yqfb_like"/>
    <property type="match status" value="1"/>
</dbReference>
<dbReference type="Proteomes" id="UP001321486">
    <property type="component" value="Chromosome"/>
</dbReference>
<dbReference type="InterPro" id="IPR016192">
    <property type="entry name" value="APOBEC/CMP_deaminase_Zn-bd"/>
</dbReference>
<dbReference type="Gene3D" id="2.30.130.30">
    <property type="entry name" value="Hypothetical protein"/>
    <property type="match status" value="1"/>
</dbReference>
<gene>
    <name evidence="6" type="ORF">GCM10025867_05200</name>
</gene>
<protein>
    <recommendedName>
        <fullName evidence="5">CMP/dCMP-type deaminase domain-containing protein</fullName>
    </recommendedName>
</protein>
<dbReference type="InterPro" id="IPR002125">
    <property type="entry name" value="CMP_dCMP_dom"/>
</dbReference>
<dbReference type="InterPro" id="IPR015947">
    <property type="entry name" value="PUA-like_sf"/>
</dbReference>
<keyword evidence="3" id="KW-0378">Hydrolase</keyword>
<dbReference type="PROSITE" id="PS51747">
    <property type="entry name" value="CYT_DCMP_DEAMINASES_2"/>
    <property type="match status" value="1"/>
</dbReference>
<comment type="similarity">
    <text evidence="1">Belongs to the cytidine and deoxycytidylate deaminase family.</text>
</comment>
<dbReference type="PANTHER" id="PTHR11644">
    <property type="entry name" value="CYTIDINE DEAMINASE"/>
    <property type="match status" value="1"/>
</dbReference>
<evidence type="ECO:0000313" key="7">
    <source>
        <dbReference type="Proteomes" id="UP001321486"/>
    </source>
</evidence>
<evidence type="ECO:0000259" key="5">
    <source>
        <dbReference type="PROSITE" id="PS51747"/>
    </source>
</evidence>
<reference evidence="7" key="1">
    <citation type="journal article" date="2019" name="Int. J. Syst. Evol. Microbiol.">
        <title>The Global Catalogue of Microorganisms (GCM) 10K type strain sequencing project: providing services to taxonomists for standard genome sequencing and annotation.</title>
        <authorList>
            <consortium name="The Broad Institute Genomics Platform"/>
            <consortium name="The Broad Institute Genome Sequencing Center for Infectious Disease"/>
            <person name="Wu L."/>
            <person name="Ma J."/>
        </authorList>
    </citation>
    <scope>NUCLEOTIDE SEQUENCE [LARGE SCALE GENOMIC DNA]</scope>
    <source>
        <strain evidence="7">NBRC 108728</strain>
    </source>
</reference>
<dbReference type="CDD" id="cd01283">
    <property type="entry name" value="cytidine_deaminase"/>
    <property type="match status" value="1"/>
</dbReference>
<dbReference type="PROSITE" id="PS00903">
    <property type="entry name" value="CYT_DCMP_DEAMINASES_1"/>
    <property type="match status" value="1"/>
</dbReference>
<evidence type="ECO:0000256" key="3">
    <source>
        <dbReference type="ARBA" id="ARBA00022801"/>
    </source>
</evidence>
<evidence type="ECO:0000313" key="6">
    <source>
        <dbReference type="EMBL" id="BDZ48279.1"/>
    </source>
</evidence>
<dbReference type="Gene3D" id="3.40.140.10">
    <property type="entry name" value="Cytidine Deaminase, domain 2"/>
    <property type="match status" value="1"/>
</dbReference>
<dbReference type="RefSeq" id="WP_286345285.1">
    <property type="nucleotide sequence ID" value="NZ_AP027732.1"/>
</dbReference>
<feature type="domain" description="CMP/dCMP-type deaminase" evidence="5">
    <location>
        <begin position="4"/>
        <end position="128"/>
    </location>
</feature>
<proteinExistence type="inferred from homology"/>
<evidence type="ECO:0000256" key="1">
    <source>
        <dbReference type="ARBA" id="ARBA00006576"/>
    </source>
</evidence>
<dbReference type="Pfam" id="PF04266">
    <property type="entry name" value="ASCH"/>
    <property type="match status" value="1"/>
</dbReference>
<name>A0ABN6XTQ0_9MICO</name>
<evidence type="ECO:0000256" key="2">
    <source>
        <dbReference type="ARBA" id="ARBA00022723"/>
    </source>
</evidence>
<dbReference type="Pfam" id="PF00383">
    <property type="entry name" value="dCMP_cyt_deam_1"/>
    <property type="match status" value="1"/>
</dbReference>
<keyword evidence="7" id="KW-1185">Reference proteome</keyword>
<organism evidence="6 7">
    <name type="scientific">Frondihabitans sucicola</name>
    <dbReference type="NCBI Taxonomy" id="1268041"/>
    <lineage>
        <taxon>Bacteria</taxon>
        <taxon>Bacillati</taxon>
        <taxon>Actinomycetota</taxon>
        <taxon>Actinomycetes</taxon>
        <taxon>Micrococcales</taxon>
        <taxon>Microbacteriaceae</taxon>
        <taxon>Frondihabitans</taxon>
    </lineage>
</organism>
<dbReference type="SUPFAM" id="SSF88697">
    <property type="entry name" value="PUA domain-like"/>
    <property type="match status" value="1"/>
</dbReference>
<sequence length="236" mass="25682">MLVENEKRVLDAAVEVAATSLHGDPTHTVASAAMDTLGRIHTGVNVSHFNGGPCAELVTLGAAAAAGPERLVTIVAVGDRGRGVIPPCGRCRQVLLDLHPDVFVIVPTADGPDSVPIRELLPHEYRYPDSSVARLVRFDSRYYDDIVAGRKTATLRYRDPIDVGPVLLVFEDADGFRTLPARVDRVEDRRVDELTQADAVLENAPSPDLLRAGLRRHYPGLPDDALVQQVAFRLEQ</sequence>
<dbReference type="InterPro" id="IPR016193">
    <property type="entry name" value="Cytidine_deaminase-like"/>
</dbReference>
<dbReference type="InterPro" id="IPR007374">
    <property type="entry name" value="ASCH_domain"/>
</dbReference>
<dbReference type="EMBL" id="AP027732">
    <property type="protein sequence ID" value="BDZ48279.1"/>
    <property type="molecule type" value="Genomic_DNA"/>
</dbReference>
<dbReference type="InterPro" id="IPR050202">
    <property type="entry name" value="Cyt/Deoxycyt_deaminase"/>
</dbReference>
<dbReference type="PANTHER" id="PTHR11644:SF2">
    <property type="entry name" value="CYTIDINE DEAMINASE"/>
    <property type="match status" value="1"/>
</dbReference>